<organism evidence="2">
    <name type="scientific">uncultured Frankineae bacterium</name>
    <dbReference type="NCBI Taxonomy" id="437475"/>
    <lineage>
        <taxon>Bacteria</taxon>
        <taxon>Bacillati</taxon>
        <taxon>Actinomycetota</taxon>
        <taxon>Actinomycetes</taxon>
        <taxon>Frankiales</taxon>
        <taxon>environmental samples</taxon>
    </lineage>
</organism>
<evidence type="ECO:0000313" key="2">
    <source>
        <dbReference type="EMBL" id="CAA9320848.1"/>
    </source>
</evidence>
<dbReference type="EC" id="2.1.1.192" evidence="2"/>
<feature type="compositionally biased region" description="Low complexity" evidence="1">
    <location>
        <begin position="285"/>
        <end position="304"/>
    </location>
</feature>
<keyword evidence="2" id="KW-0808">Transferase</keyword>
<feature type="compositionally biased region" description="Low complexity" evidence="1">
    <location>
        <begin position="71"/>
        <end position="81"/>
    </location>
</feature>
<feature type="non-terminal residue" evidence="2">
    <location>
        <position position="360"/>
    </location>
</feature>
<feature type="compositionally biased region" description="Basic residues" evidence="1">
    <location>
        <begin position="126"/>
        <end position="136"/>
    </location>
</feature>
<name>A0A6J4L0Q3_9ACTN</name>
<feature type="compositionally biased region" description="Basic and acidic residues" evidence="1">
    <location>
        <begin position="202"/>
        <end position="220"/>
    </location>
</feature>
<feature type="region of interest" description="Disordered" evidence="1">
    <location>
        <begin position="1"/>
        <end position="105"/>
    </location>
</feature>
<feature type="compositionally biased region" description="Basic residues" evidence="1">
    <location>
        <begin position="330"/>
        <end position="360"/>
    </location>
</feature>
<gene>
    <name evidence="2" type="ORF">AVDCRST_MAG16-789</name>
</gene>
<keyword evidence="2" id="KW-0489">Methyltransferase</keyword>
<proteinExistence type="predicted"/>
<protein>
    <submittedName>
        <fullName evidence="2">23S rRNA (Adenine(2503)-C(2))-methyltransferase @ tRNA (Adenine(37)-C(2))-methyltransferase</fullName>
        <ecNumber evidence="2">2.1.1.192</ecNumber>
    </submittedName>
</protein>
<feature type="compositionally biased region" description="Low complexity" evidence="1">
    <location>
        <begin position="1"/>
        <end position="16"/>
    </location>
</feature>
<feature type="region of interest" description="Disordered" evidence="1">
    <location>
        <begin position="126"/>
        <end position="360"/>
    </location>
</feature>
<feature type="compositionally biased region" description="Basic and acidic residues" evidence="1">
    <location>
        <begin position="273"/>
        <end position="284"/>
    </location>
</feature>
<sequence length="360" mass="39281">AHAPAPRLRRAQALPAAPSPRRPRRRRPAGRGGRARREGLPRRAAVPALLRRSPARADDRPRRTGPRQARRLAAAAAAGPGAHDRLRRGRHREDAVARPRRHARGVGAHALPRPHDRLREQPGRLRHGLPVLRHRAGRADPQPVDRRDRRAGGGCLAHGVGAGRTRQQRRLHGHGGAARQLQARRRRGAPDHRARAARHRDRPAQRRGLDRRAGARDAQAHRRGPAGHAGAVAARPRRRAARHAGPGQHPLAGARGARGGVRLHPPDGPAPVDRVRADPRRERPAVAGRPAGQAAGRQAGARQPHPAQPDAGLAVGRLAEGGRAGVRAAAARRRRQRHRPRHPRPRDRRRLRPAVRRGGV</sequence>
<dbReference type="AlphaFoldDB" id="A0A6J4L0Q3"/>
<dbReference type="EMBL" id="CADCUE010000060">
    <property type="protein sequence ID" value="CAA9320848.1"/>
    <property type="molecule type" value="Genomic_DNA"/>
</dbReference>
<feature type="compositionally biased region" description="Gly residues" evidence="1">
    <location>
        <begin position="152"/>
        <end position="162"/>
    </location>
</feature>
<dbReference type="GO" id="GO:0032259">
    <property type="term" value="P:methylation"/>
    <property type="evidence" value="ECO:0007669"/>
    <property type="project" value="UniProtKB-KW"/>
</dbReference>
<dbReference type="GO" id="GO:0008168">
    <property type="term" value="F:methyltransferase activity"/>
    <property type="evidence" value="ECO:0007669"/>
    <property type="project" value="UniProtKB-KW"/>
</dbReference>
<accession>A0A6J4L0Q3</accession>
<evidence type="ECO:0000256" key="1">
    <source>
        <dbReference type="SAM" id="MobiDB-lite"/>
    </source>
</evidence>
<feature type="compositionally biased region" description="Low complexity" evidence="1">
    <location>
        <begin position="42"/>
        <end position="52"/>
    </location>
</feature>
<feature type="non-terminal residue" evidence="2">
    <location>
        <position position="1"/>
    </location>
</feature>
<reference evidence="2" key="1">
    <citation type="submission" date="2020-02" db="EMBL/GenBank/DDBJ databases">
        <authorList>
            <person name="Meier V. D."/>
        </authorList>
    </citation>
    <scope>NUCLEOTIDE SEQUENCE</scope>
    <source>
        <strain evidence="2">AVDCRST_MAG16</strain>
    </source>
</reference>
<feature type="compositionally biased region" description="Low complexity" evidence="1">
    <location>
        <begin position="243"/>
        <end position="255"/>
    </location>
</feature>